<dbReference type="PANTHER" id="PTHR46927">
    <property type="entry name" value="AGAP005574-PA"/>
    <property type="match status" value="1"/>
</dbReference>
<evidence type="ECO:0000256" key="4">
    <source>
        <dbReference type="ARBA" id="ARBA00023125"/>
    </source>
</evidence>
<dbReference type="PROSITE" id="PS50950">
    <property type="entry name" value="ZF_THAP"/>
    <property type="match status" value="1"/>
</dbReference>
<keyword evidence="1" id="KW-0479">Metal-binding</keyword>
<dbReference type="Gene3D" id="6.20.210.20">
    <property type="entry name" value="THAP domain"/>
    <property type="match status" value="1"/>
</dbReference>
<keyword evidence="3" id="KW-0862">Zinc</keyword>
<dbReference type="Pfam" id="PF05485">
    <property type="entry name" value="THAP"/>
    <property type="match status" value="1"/>
</dbReference>
<protein>
    <recommendedName>
        <fullName evidence="6">THAP-type domain-containing protein</fullName>
    </recommendedName>
</protein>
<evidence type="ECO:0000256" key="3">
    <source>
        <dbReference type="ARBA" id="ARBA00022833"/>
    </source>
</evidence>
<dbReference type="PANTHER" id="PTHR46927:SF3">
    <property type="entry name" value="THAP-TYPE DOMAIN-CONTAINING PROTEIN"/>
    <property type="match status" value="1"/>
</dbReference>
<dbReference type="InterPro" id="IPR038441">
    <property type="entry name" value="THAP_Znf_sf"/>
</dbReference>
<evidence type="ECO:0000256" key="5">
    <source>
        <dbReference type="PROSITE-ProRule" id="PRU00309"/>
    </source>
</evidence>
<proteinExistence type="predicted"/>
<evidence type="ECO:0000313" key="8">
    <source>
        <dbReference type="Proteomes" id="UP000694523"/>
    </source>
</evidence>
<dbReference type="Ensembl" id="ENSNMLT00000019612.1">
    <property type="protein sequence ID" value="ENSNMLP00000017435.1"/>
    <property type="gene ID" value="ENSNMLG00000011522.1"/>
</dbReference>
<reference evidence="7" key="2">
    <citation type="submission" date="2025-09" db="UniProtKB">
        <authorList>
            <consortium name="Ensembl"/>
        </authorList>
    </citation>
    <scope>IDENTIFICATION</scope>
</reference>
<sequence length="173" mass="19922">MVIACCAVGCVNRQGCKPNVSFYHIPADQDRRRRWIAAINRKDWQPSKYSRICSEHFLQGQKSQDPLSPDYVPSVFAHTKSPAKRRALKTLQKYGMRQEIKRKKKLQSSQNEDASALLTVEATGSEENNENVADMCKDATSNGDETIRPYVLEDMTLNFVTVFFHVNWPNYYR</sequence>
<dbReference type="GO" id="GO:0008270">
    <property type="term" value="F:zinc ion binding"/>
    <property type="evidence" value="ECO:0007669"/>
    <property type="project" value="UniProtKB-KW"/>
</dbReference>
<organism evidence="7 8">
    <name type="scientific">Neogobius melanostomus</name>
    <name type="common">round goby</name>
    <dbReference type="NCBI Taxonomy" id="47308"/>
    <lineage>
        <taxon>Eukaryota</taxon>
        <taxon>Metazoa</taxon>
        <taxon>Chordata</taxon>
        <taxon>Craniata</taxon>
        <taxon>Vertebrata</taxon>
        <taxon>Euteleostomi</taxon>
        <taxon>Actinopterygii</taxon>
        <taxon>Neopterygii</taxon>
        <taxon>Teleostei</taxon>
        <taxon>Neoteleostei</taxon>
        <taxon>Acanthomorphata</taxon>
        <taxon>Gobiaria</taxon>
        <taxon>Gobiiformes</taxon>
        <taxon>Gobioidei</taxon>
        <taxon>Gobiidae</taxon>
        <taxon>Benthophilinae</taxon>
        <taxon>Neogobiini</taxon>
        <taxon>Neogobius</taxon>
    </lineage>
</organism>
<dbReference type="Proteomes" id="UP000694523">
    <property type="component" value="Unplaced"/>
</dbReference>
<keyword evidence="8" id="KW-1185">Reference proteome</keyword>
<keyword evidence="2 5" id="KW-0863">Zinc-finger</keyword>
<dbReference type="InterPro" id="IPR052224">
    <property type="entry name" value="THAP_domain_protein"/>
</dbReference>
<evidence type="ECO:0000256" key="2">
    <source>
        <dbReference type="ARBA" id="ARBA00022771"/>
    </source>
</evidence>
<evidence type="ECO:0000313" key="7">
    <source>
        <dbReference type="Ensembl" id="ENSNMLP00000017435.1"/>
    </source>
</evidence>
<dbReference type="GO" id="GO:0003677">
    <property type="term" value="F:DNA binding"/>
    <property type="evidence" value="ECO:0007669"/>
    <property type="project" value="UniProtKB-UniRule"/>
</dbReference>
<dbReference type="InterPro" id="IPR006612">
    <property type="entry name" value="THAP_Znf"/>
</dbReference>
<dbReference type="SUPFAM" id="SSF57716">
    <property type="entry name" value="Glucocorticoid receptor-like (DNA-binding domain)"/>
    <property type="match status" value="1"/>
</dbReference>
<dbReference type="AlphaFoldDB" id="A0A8C6T7J8"/>
<accession>A0A8C6T7J8</accession>
<evidence type="ECO:0000259" key="6">
    <source>
        <dbReference type="PROSITE" id="PS50950"/>
    </source>
</evidence>
<reference evidence="7" key="1">
    <citation type="submission" date="2025-08" db="UniProtKB">
        <authorList>
            <consortium name="Ensembl"/>
        </authorList>
    </citation>
    <scope>IDENTIFICATION</scope>
</reference>
<dbReference type="SMART" id="SM00692">
    <property type="entry name" value="DM3"/>
    <property type="match status" value="1"/>
</dbReference>
<dbReference type="SMART" id="SM00980">
    <property type="entry name" value="THAP"/>
    <property type="match status" value="1"/>
</dbReference>
<feature type="domain" description="THAP-type" evidence="6">
    <location>
        <begin position="1"/>
        <end position="76"/>
    </location>
</feature>
<keyword evidence="4 5" id="KW-0238">DNA-binding</keyword>
<evidence type="ECO:0000256" key="1">
    <source>
        <dbReference type="ARBA" id="ARBA00022723"/>
    </source>
</evidence>
<name>A0A8C6T7J8_9GOBI</name>